<evidence type="ECO:0000256" key="7">
    <source>
        <dbReference type="ARBA" id="ARBA00023136"/>
    </source>
</evidence>
<evidence type="ECO:0000256" key="10">
    <source>
        <dbReference type="RuleBase" id="RU351113"/>
    </source>
</evidence>
<proteinExistence type="inferred from homology"/>
<dbReference type="PANTHER" id="PTHR21137:SF35">
    <property type="entry name" value="ODORANT RECEPTOR 19A-RELATED"/>
    <property type="match status" value="1"/>
</dbReference>
<evidence type="ECO:0000256" key="6">
    <source>
        <dbReference type="ARBA" id="ARBA00022989"/>
    </source>
</evidence>
<dbReference type="PANTHER" id="PTHR21137">
    <property type="entry name" value="ODORANT RECEPTOR"/>
    <property type="match status" value="1"/>
</dbReference>
<evidence type="ECO:0000256" key="4">
    <source>
        <dbReference type="ARBA" id="ARBA00022692"/>
    </source>
</evidence>
<name>A0AA38IW02_9CUCU</name>
<keyword evidence="5 10" id="KW-0552">Olfaction</keyword>
<feature type="transmembrane region" description="Helical" evidence="10">
    <location>
        <begin position="114"/>
        <end position="135"/>
    </location>
</feature>
<sequence>MDYQEKNLMKDDILTGLSRWCCDIFENRIVKIILFVIFVIHSSLALIQIYFIIYVFNSKEFASYGPFFFGIFLSLGSMRLILFKSHIYNQIGADFDLWEIDEENADSVIKETKLITVIVQAALVLTIVVGFAFVLPTSSDYDRFFAVRLICDYCPNYSQILYYLYKLTIPVVGYAMAVPPVMFTYYAQHICYQLMMLSKHIRFSSDPVQRREDDLEKLIYDENYQKEFHRRIVFCIRREIVFTEMIVKKNDELSYLIGFFFITSCALGISIILFVMMFSDMIFKEKLMLVRITCLSVLACFFFSIGILSGQAAEDETNQIVENVCAIEWYFLNRSNARTYMIFLSYNMKMRRFEFLNTSVNLQLGVAIGRQIYGIGSVLLNLKSRFVTVVKT</sequence>
<dbReference type="GO" id="GO:0004984">
    <property type="term" value="F:olfactory receptor activity"/>
    <property type="evidence" value="ECO:0007669"/>
    <property type="project" value="InterPro"/>
</dbReference>
<dbReference type="EMBL" id="JALNTZ010000002">
    <property type="protein sequence ID" value="KAJ3662044.1"/>
    <property type="molecule type" value="Genomic_DNA"/>
</dbReference>
<evidence type="ECO:0000256" key="3">
    <source>
        <dbReference type="ARBA" id="ARBA00022606"/>
    </source>
</evidence>
<dbReference type="GO" id="GO:0005886">
    <property type="term" value="C:plasma membrane"/>
    <property type="evidence" value="ECO:0007669"/>
    <property type="project" value="UniProtKB-SubCell"/>
</dbReference>
<keyword evidence="6 10" id="KW-1133">Transmembrane helix</keyword>
<evidence type="ECO:0000256" key="2">
    <source>
        <dbReference type="ARBA" id="ARBA00022475"/>
    </source>
</evidence>
<feature type="transmembrane region" description="Helical" evidence="10">
    <location>
        <begin position="167"/>
        <end position="187"/>
    </location>
</feature>
<gene>
    <name evidence="11" type="ORF">Zmor_006411</name>
</gene>
<evidence type="ECO:0000256" key="1">
    <source>
        <dbReference type="ARBA" id="ARBA00004651"/>
    </source>
</evidence>
<keyword evidence="9 10" id="KW-0807">Transducer</keyword>
<comment type="subcellular location">
    <subcellularLocation>
        <location evidence="1 10">Cell membrane</location>
        <topology evidence="1 10">Multi-pass membrane protein</topology>
    </subcellularLocation>
</comment>
<comment type="caution">
    <text evidence="10">Lacks conserved residue(s) required for the propagation of feature annotation.</text>
</comment>
<dbReference type="AlphaFoldDB" id="A0AA38IW02"/>
<protein>
    <recommendedName>
        <fullName evidence="10">Odorant receptor</fullName>
    </recommendedName>
</protein>
<evidence type="ECO:0000256" key="9">
    <source>
        <dbReference type="ARBA" id="ARBA00023224"/>
    </source>
</evidence>
<keyword evidence="3 10" id="KW-0716">Sensory transduction</keyword>
<keyword evidence="7 10" id="KW-0472">Membrane</keyword>
<keyword evidence="4 10" id="KW-0812">Transmembrane</keyword>
<keyword evidence="2" id="KW-1003">Cell membrane</keyword>
<organism evidence="11 12">
    <name type="scientific">Zophobas morio</name>
    <dbReference type="NCBI Taxonomy" id="2755281"/>
    <lineage>
        <taxon>Eukaryota</taxon>
        <taxon>Metazoa</taxon>
        <taxon>Ecdysozoa</taxon>
        <taxon>Arthropoda</taxon>
        <taxon>Hexapoda</taxon>
        <taxon>Insecta</taxon>
        <taxon>Pterygota</taxon>
        <taxon>Neoptera</taxon>
        <taxon>Endopterygota</taxon>
        <taxon>Coleoptera</taxon>
        <taxon>Polyphaga</taxon>
        <taxon>Cucujiformia</taxon>
        <taxon>Tenebrionidae</taxon>
        <taxon>Zophobas</taxon>
    </lineage>
</organism>
<dbReference type="GO" id="GO:0005549">
    <property type="term" value="F:odorant binding"/>
    <property type="evidence" value="ECO:0007669"/>
    <property type="project" value="InterPro"/>
</dbReference>
<dbReference type="InterPro" id="IPR004117">
    <property type="entry name" value="7tm6_olfct_rcpt"/>
</dbReference>
<feature type="transmembrane region" description="Helical" evidence="10">
    <location>
        <begin position="61"/>
        <end position="82"/>
    </location>
</feature>
<feature type="transmembrane region" description="Helical" evidence="10">
    <location>
        <begin position="288"/>
        <end position="308"/>
    </location>
</feature>
<accession>A0AA38IW02</accession>
<evidence type="ECO:0000313" key="11">
    <source>
        <dbReference type="EMBL" id="KAJ3662044.1"/>
    </source>
</evidence>
<evidence type="ECO:0000256" key="8">
    <source>
        <dbReference type="ARBA" id="ARBA00023170"/>
    </source>
</evidence>
<feature type="transmembrane region" description="Helical" evidence="10">
    <location>
        <begin position="32"/>
        <end position="55"/>
    </location>
</feature>
<dbReference type="Proteomes" id="UP001168821">
    <property type="component" value="Unassembled WGS sequence"/>
</dbReference>
<comment type="similarity">
    <text evidence="10">Belongs to the insect chemoreceptor superfamily. Heteromeric odorant receptor channel (TC 1.A.69) family.</text>
</comment>
<reference evidence="11" key="1">
    <citation type="journal article" date="2023" name="G3 (Bethesda)">
        <title>Whole genome assemblies of Zophobas morio and Tenebrio molitor.</title>
        <authorList>
            <person name="Kaur S."/>
            <person name="Stinson S.A."/>
            <person name="diCenzo G.C."/>
        </authorList>
    </citation>
    <scope>NUCLEOTIDE SEQUENCE</scope>
    <source>
        <strain evidence="11">QUZm001</strain>
    </source>
</reference>
<feature type="transmembrane region" description="Helical" evidence="10">
    <location>
        <begin position="253"/>
        <end position="276"/>
    </location>
</feature>
<keyword evidence="8 10" id="KW-0675">Receptor</keyword>
<dbReference type="GO" id="GO:0007165">
    <property type="term" value="P:signal transduction"/>
    <property type="evidence" value="ECO:0007669"/>
    <property type="project" value="UniProtKB-KW"/>
</dbReference>
<keyword evidence="12" id="KW-1185">Reference proteome</keyword>
<comment type="caution">
    <text evidence="11">The sequence shown here is derived from an EMBL/GenBank/DDBJ whole genome shotgun (WGS) entry which is preliminary data.</text>
</comment>
<evidence type="ECO:0000256" key="5">
    <source>
        <dbReference type="ARBA" id="ARBA00022725"/>
    </source>
</evidence>
<evidence type="ECO:0000313" key="12">
    <source>
        <dbReference type="Proteomes" id="UP001168821"/>
    </source>
</evidence>